<protein>
    <submittedName>
        <fullName evidence="3">Uncharacterized protein</fullName>
    </submittedName>
</protein>
<accession>A0AA39QIE5</accession>
<feature type="signal peptide" evidence="2">
    <location>
        <begin position="1"/>
        <end position="18"/>
    </location>
</feature>
<keyword evidence="2" id="KW-0732">Signal</keyword>
<reference evidence="3" key="1">
    <citation type="submission" date="2023-06" db="EMBL/GenBank/DDBJ databases">
        <authorList>
            <consortium name="Lawrence Berkeley National Laboratory"/>
            <person name="Ahrendt S."/>
            <person name="Sahu N."/>
            <person name="Indic B."/>
            <person name="Wong-Bajracharya J."/>
            <person name="Merenyi Z."/>
            <person name="Ke H.-M."/>
            <person name="Monk M."/>
            <person name="Kocsube S."/>
            <person name="Drula E."/>
            <person name="Lipzen A."/>
            <person name="Balint B."/>
            <person name="Henrissat B."/>
            <person name="Andreopoulos B."/>
            <person name="Martin F.M."/>
            <person name="Harder C.B."/>
            <person name="Rigling D."/>
            <person name="Ford K.L."/>
            <person name="Foster G.D."/>
            <person name="Pangilinan J."/>
            <person name="Papanicolaou A."/>
            <person name="Barry K."/>
            <person name="LaButti K."/>
            <person name="Viragh M."/>
            <person name="Koriabine M."/>
            <person name="Yan M."/>
            <person name="Riley R."/>
            <person name="Champramary S."/>
            <person name="Plett K.L."/>
            <person name="Tsai I.J."/>
            <person name="Slot J."/>
            <person name="Sipos G."/>
            <person name="Plett J."/>
            <person name="Nagy L.G."/>
            <person name="Grigoriev I.V."/>
        </authorList>
    </citation>
    <scope>NUCLEOTIDE SEQUENCE</scope>
    <source>
        <strain evidence="3">HWK02</strain>
    </source>
</reference>
<gene>
    <name evidence="3" type="ORF">EDD18DRAFT_1138114</name>
</gene>
<evidence type="ECO:0000313" key="3">
    <source>
        <dbReference type="EMBL" id="KAK0503507.1"/>
    </source>
</evidence>
<feature type="non-terminal residue" evidence="3">
    <location>
        <position position="1"/>
    </location>
</feature>
<evidence type="ECO:0000313" key="4">
    <source>
        <dbReference type="Proteomes" id="UP001175228"/>
    </source>
</evidence>
<comment type="caution">
    <text evidence="3">The sequence shown here is derived from an EMBL/GenBank/DDBJ whole genome shotgun (WGS) entry which is preliminary data.</text>
</comment>
<feature type="region of interest" description="Disordered" evidence="1">
    <location>
        <begin position="16"/>
        <end position="38"/>
    </location>
</feature>
<evidence type="ECO:0000256" key="2">
    <source>
        <dbReference type="SAM" id="SignalP"/>
    </source>
</evidence>
<name>A0AA39QIE5_9AGAR</name>
<feature type="chain" id="PRO_5041274699" evidence="2">
    <location>
        <begin position="19"/>
        <end position="102"/>
    </location>
</feature>
<dbReference type="EMBL" id="JAUEPU010000004">
    <property type="protein sequence ID" value="KAK0503507.1"/>
    <property type="molecule type" value="Genomic_DNA"/>
</dbReference>
<sequence length="102" mass="10943">SLYNVSSLLVLLSRSALSSPSRTLSQASNRAESGKNIPHNACENETVALSTCQGLNKFGFHIIFAEEIRSGGDGKQEADTVTNADVAVIGDRAGRPRIQRRD</sequence>
<feature type="compositionally biased region" description="Low complexity" evidence="1">
    <location>
        <begin position="16"/>
        <end position="25"/>
    </location>
</feature>
<organism evidence="3 4">
    <name type="scientific">Armillaria luteobubalina</name>
    <dbReference type="NCBI Taxonomy" id="153913"/>
    <lineage>
        <taxon>Eukaryota</taxon>
        <taxon>Fungi</taxon>
        <taxon>Dikarya</taxon>
        <taxon>Basidiomycota</taxon>
        <taxon>Agaricomycotina</taxon>
        <taxon>Agaricomycetes</taxon>
        <taxon>Agaricomycetidae</taxon>
        <taxon>Agaricales</taxon>
        <taxon>Marasmiineae</taxon>
        <taxon>Physalacriaceae</taxon>
        <taxon>Armillaria</taxon>
    </lineage>
</organism>
<evidence type="ECO:0000256" key="1">
    <source>
        <dbReference type="SAM" id="MobiDB-lite"/>
    </source>
</evidence>
<dbReference type="AlphaFoldDB" id="A0AA39QIE5"/>
<proteinExistence type="predicted"/>
<keyword evidence="4" id="KW-1185">Reference proteome</keyword>
<dbReference type="Proteomes" id="UP001175228">
    <property type="component" value="Unassembled WGS sequence"/>
</dbReference>